<keyword evidence="4" id="KW-0862">Zinc</keyword>
<dbReference type="GO" id="GO:0006508">
    <property type="term" value="P:proteolysis"/>
    <property type="evidence" value="ECO:0007669"/>
    <property type="project" value="UniProtKB-KW"/>
</dbReference>
<evidence type="ECO:0000313" key="6">
    <source>
        <dbReference type="EMBL" id="CAB0029885.1"/>
    </source>
</evidence>
<gene>
    <name evidence="6" type="ORF">TBRA_LOCUS1909</name>
</gene>
<dbReference type="AlphaFoldDB" id="A0A6H5I4G1"/>
<proteinExistence type="predicted"/>
<dbReference type="Gene3D" id="4.10.60.10">
    <property type="entry name" value="Zinc finger, CCHC-type"/>
    <property type="match status" value="1"/>
</dbReference>
<dbReference type="InterPro" id="IPR036875">
    <property type="entry name" value="Znf_CCHC_sf"/>
</dbReference>
<dbReference type="GO" id="GO:0008270">
    <property type="term" value="F:zinc ion binding"/>
    <property type="evidence" value="ECO:0007669"/>
    <property type="project" value="UniProtKB-KW"/>
</dbReference>
<dbReference type="SUPFAM" id="SSF57756">
    <property type="entry name" value="Retrovirus zinc finger-like domains"/>
    <property type="match status" value="1"/>
</dbReference>
<sequence length="645" mass="72924">MKDLKHSLQEKKNSHISNYLQNLKASEASGYSLWKATKRLAQPKNFSAPIRAPSGEWARSDRDKGSLFAAHLAAVFQPNPRVISERDESELLNKTVLPITDTSPIGPVEVRETAEHLLERLIEEESLLVSDEEETVALAAATFSKKKRQGKQQGSNHKKDVECYHCHDKGHYARNCPQRQHKSKSRAPNISPKVAFVAEKTLEDKRNPKVSPLDCRKWNFEQEKKFLEAPAADVCVADSGASAHTTHNRNWLTNYRPSKKVNTIILGDEGECAVVGEGTVVINRFLNGEWHEALIENVLYVPKLKKNLFSIGQITSKGYEVNFTDAYVKLKKNDTVVAVGIMQTNCIYRLLFKTVIQEQAEVNACETNLKIWHERLAHLNLRAIKELANQNMIDGLQLSDKNNFFCEPCQLGKQHRLPFKRTVDRMTSPGEYFHSDVCGPLPEESLGGARARLCARGFMQREGDQDYTETYAPVVRYDSTRVLLAHIAHKDLEATTFDVKSAFLYGDLKENIFMEIPKGKVFVLWPPGLLALPDQTRGYSPRVQRPEGCLTVRANAYAFALHYEFGHSVRISQNGHNICLEYRGQPTEGNKRAPTVNPPVVPCSRQPSVECNRSIGPLEFEVFQQRQHLKLHHASLVYTLSVYTI</sequence>
<keyword evidence="1" id="KW-0645">Protease</keyword>
<dbReference type="PANTHER" id="PTHR42648">
    <property type="entry name" value="TRANSPOSASE, PUTATIVE-RELATED"/>
    <property type="match status" value="1"/>
</dbReference>
<protein>
    <recommendedName>
        <fullName evidence="5">CCHC-type domain-containing protein</fullName>
    </recommendedName>
</protein>
<dbReference type="Pfam" id="PF07727">
    <property type="entry name" value="RVT_2"/>
    <property type="match status" value="1"/>
</dbReference>
<dbReference type="InterPro" id="IPR039537">
    <property type="entry name" value="Retrotran_Ty1/copia-like"/>
</dbReference>
<evidence type="ECO:0000256" key="2">
    <source>
        <dbReference type="ARBA" id="ARBA00022723"/>
    </source>
</evidence>
<dbReference type="SMART" id="SM00343">
    <property type="entry name" value="ZnF_C2HC"/>
    <property type="match status" value="1"/>
</dbReference>
<dbReference type="PROSITE" id="PS50158">
    <property type="entry name" value="ZF_CCHC"/>
    <property type="match status" value="1"/>
</dbReference>
<dbReference type="InterPro" id="IPR054722">
    <property type="entry name" value="PolX-like_BBD"/>
</dbReference>
<dbReference type="InterPro" id="IPR001878">
    <property type="entry name" value="Znf_CCHC"/>
</dbReference>
<dbReference type="Pfam" id="PF13976">
    <property type="entry name" value="gag_pre-integrs"/>
    <property type="match status" value="1"/>
</dbReference>
<keyword evidence="2" id="KW-0479">Metal-binding</keyword>
<dbReference type="GO" id="GO:0003676">
    <property type="term" value="F:nucleic acid binding"/>
    <property type="evidence" value="ECO:0007669"/>
    <property type="project" value="InterPro"/>
</dbReference>
<dbReference type="InterPro" id="IPR013103">
    <property type="entry name" value="RVT_2"/>
</dbReference>
<keyword evidence="4" id="KW-0863">Zinc-finger</keyword>
<dbReference type="EMBL" id="CADCXV010000358">
    <property type="protein sequence ID" value="CAB0029885.1"/>
    <property type="molecule type" value="Genomic_DNA"/>
</dbReference>
<accession>A0A6H5I4G1</accession>
<evidence type="ECO:0000256" key="3">
    <source>
        <dbReference type="ARBA" id="ARBA00022801"/>
    </source>
</evidence>
<evidence type="ECO:0000313" key="7">
    <source>
        <dbReference type="Proteomes" id="UP000479190"/>
    </source>
</evidence>
<evidence type="ECO:0000256" key="1">
    <source>
        <dbReference type="ARBA" id="ARBA00022670"/>
    </source>
</evidence>
<keyword evidence="7" id="KW-1185">Reference proteome</keyword>
<dbReference type="Proteomes" id="UP000479190">
    <property type="component" value="Unassembled WGS sequence"/>
</dbReference>
<evidence type="ECO:0000259" key="5">
    <source>
        <dbReference type="PROSITE" id="PS50158"/>
    </source>
</evidence>
<dbReference type="PANTHER" id="PTHR42648:SF28">
    <property type="entry name" value="TRANSPOSON-ENCODED PROTEIN WITH RIBONUCLEASE H-LIKE AND RETROVIRUS ZINC FINGER-LIKE DOMAINS"/>
    <property type="match status" value="1"/>
</dbReference>
<organism evidence="6 7">
    <name type="scientific">Trichogramma brassicae</name>
    <dbReference type="NCBI Taxonomy" id="86971"/>
    <lineage>
        <taxon>Eukaryota</taxon>
        <taxon>Metazoa</taxon>
        <taxon>Ecdysozoa</taxon>
        <taxon>Arthropoda</taxon>
        <taxon>Hexapoda</taxon>
        <taxon>Insecta</taxon>
        <taxon>Pterygota</taxon>
        <taxon>Neoptera</taxon>
        <taxon>Endopterygota</taxon>
        <taxon>Hymenoptera</taxon>
        <taxon>Apocrita</taxon>
        <taxon>Proctotrupomorpha</taxon>
        <taxon>Chalcidoidea</taxon>
        <taxon>Trichogrammatidae</taxon>
        <taxon>Trichogramma</taxon>
    </lineage>
</organism>
<dbReference type="Pfam" id="PF22936">
    <property type="entry name" value="Pol_BBD"/>
    <property type="match status" value="1"/>
</dbReference>
<dbReference type="GO" id="GO:0008233">
    <property type="term" value="F:peptidase activity"/>
    <property type="evidence" value="ECO:0007669"/>
    <property type="project" value="UniProtKB-KW"/>
</dbReference>
<evidence type="ECO:0000256" key="4">
    <source>
        <dbReference type="PROSITE-ProRule" id="PRU00047"/>
    </source>
</evidence>
<feature type="domain" description="CCHC-type" evidence="5">
    <location>
        <begin position="163"/>
        <end position="178"/>
    </location>
</feature>
<dbReference type="OrthoDB" id="7697830at2759"/>
<feature type="non-terminal residue" evidence="6">
    <location>
        <position position="645"/>
    </location>
</feature>
<reference evidence="6 7" key="1">
    <citation type="submission" date="2020-02" db="EMBL/GenBank/DDBJ databases">
        <authorList>
            <person name="Ferguson B K."/>
        </authorList>
    </citation>
    <scope>NUCLEOTIDE SEQUENCE [LARGE SCALE GENOMIC DNA]</scope>
</reference>
<keyword evidence="3" id="KW-0378">Hydrolase</keyword>
<dbReference type="InterPro" id="IPR025724">
    <property type="entry name" value="GAG-pre-integrase_dom"/>
</dbReference>
<name>A0A6H5I4G1_9HYME</name>